<keyword evidence="2" id="KW-1185">Reference proteome</keyword>
<gene>
    <name evidence="1" type="ORF">OBRU01_01573</name>
</gene>
<sequence>MNRGARAEPTPPECALAAEMFDHFCSAGTMKQILARSSQAHGRPRHCSRSSTRVLITRCTQRGAHAHRARCSS</sequence>
<dbReference type="EMBL" id="JTDY01000097">
    <property type="protein sequence ID" value="KOB78889.1"/>
    <property type="molecule type" value="Genomic_DNA"/>
</dbReference>
<evidence type="ECO:0000313" key="2">
    <source>
        <dbReference type="Proteomes" id="UP000037510"/>
    </source>
</evidence>
<feature type="non-terminal residue" evidence="1">
    <location>
        <position position="1"/>
    </location>
</feature>
<proteinExistence type="predicted"/>
<evidence type="ECO:0000313" key="1">
    <source>
        <dbReference type="EMBL" id="KOB78889.1"/>
    </source>
</evidence>
<dbReference type="Proteomes" id="UP000037510">
    <property type="component" value="Unassembled WGS sequence"/>
</dbReference>
<organism evidence="1 2">
    <name type="scientific">Operophtera brumata</name>
    <name type="common">Winter moth</name>
    <name type="synonym">Phalaena brumata</name>
    <dbReference type="NCBI Taxonomy" id="104452"/>
    <lineage>
        <taxon>Eukaryota</taxon>
        <taxon>Metazoa</taxon>
        <taxon>Ecdysozoa</taxon>
        <taxon>Arthropoda</taxon>
        <taxon>Hexapoda</taxon>
        <taxon>Insecta</taxon>
        <taxon>Pterygota</taxon>
        <taxon>Neoptera</taxon>
        <taxon>Endopterygota</taxon>
        <taxon>Lepidoptera</taxon>
        <taxon>Glossata</taxon>
        <taxon>Ditrysia</taxon>
        <taxon>Geometroidea</taxon>
        <taxon>Geometridae</taxon>
        <taxon>Larentiinae</taxon>
        <taxon>Operophtera</taxon>
    </lineage>
</organism>
<name>A0A0L7LU36_OPEBR</name>
<comment type="caution">
    <text evidence="1">The sequence shown here is derived from an EMBL/GenBank/DDBJ whole genome shotgun (WGS) entry which is preliminary data.</text>
</comment>
<reference evidence="1 2" key="1">
    <citation type="journal article" date="2015" name="Genome Biol. Evol.">
        <title>The genome of winter moth (Operophtera brumata) provides a genomic perspective on sexual dimorphism and phenology.</title>
        <authorList>
            <person name="Derks M.F."/>
            <person name="Smit S."/>
            <person name="Salis L."/>
            <person name="Schijlen E."/>
            <person name="Bossers A."/>
            <person name="Mateman C."/>
            <person name="Pijl A.S."/>
            <person name="de Ridder D."/>
            <person name="Groenen M.A."/>
            <person name="Visser M.E."/>
            <person name="Megens H.J."/>
        </authorList>
    </citation>
    <scope>NUCLEOTIDE SEQUENCE [LARGE SCALE GENOMIC DNA]</scope>
    <source>
        <strain evidence="1">WM2013NL</strain>
        <tissue evidence="1">Head and thorax</tissue>
    </source>
</reference>
<accession>A0A0L7LU36</accession>
<protein>
    <submittedName>
        <fullName evidence="1">Uncharacterized protein</fullName>
    </submittedName>
</protein>
<dbReference type="AlphaFoldDB" id="A0A0L7LU36"/>